<dbReference type="GO" id="GO:0005739">
    <property type="term" value="C:mitochondrion"/>
    <property type="evidence" value="ECO:0007669"/>
    <property type="project" value="TreeGrafter"/>
</dbReference>
<dbReference type="InterPro" id="IPR011234">
    <property type="entry name" value="Fumarylacetoacetase-like_C"/>
</dbReference>
<evidence type="ECO:0000313" key="4">
    <source>
        <dbReference type="EMBL" id="CAE7354739.1"/>
    </source>
</evidence>
<dbReference type="GO" id="GO:0046872">
    <property type="term" value="F:metal ion binding"/>
    <property type="evidence" value="ECO:0007669"/>
    <property type="project" value="UniProtKB-KW"/>
</dbReference>
<dbReference type="GO" id="GO:0018773">
    <property type="term" value="F:acetylpyruvate hydrolase activity"/>
    <property type="evidence" value="ECO:0007669"/>
    <property type="project" value="TreeGrafter"/>
</dbReference>
<sequence length="110" mass="11929">MPWSVAKGYDHFTPVGGFIDKLSVPNPHNLELYCQVNGVERQRGNTKDMVFTIPSLISHISTIFTLECGDVILTGTPEGVGPIEAGDKVVAGIRDLPEAGLQFDVVMDDE</sequence>
<evidence type="ECO:0000313" key="5">
    <source>
        <dbReference type="Proteomes" id="UP000604046"/>
    </source>
</evidence>
<name>A0A812PP29_9DINO</name>
<dbReference type="SUPFAM" id="SSF56529">
    <property type="entry name" value="FAH"/>
    <property type="match status" value="1"/>
</dbReference>
<dbReference type="OrthoDB" id="446953at2759"/>
<dbReference type="PANTHER" id="PTHR11820">
    <property type="entry name" value="ACYLPYRUVASE"/>
    <property type="match status" value="1"/>
</dbReference>
<organism evidence="4 5">
    <name type="scientific">Symbiodinium natans</name>
    <dbReference type="NCBI Taxonomy" id="878477"/>
    <lineage>
        <taxon>Eukaryota</taxon>
        <taxon>Sar</taxon>
        <taxon>Alveolata</taxon>
        <taxon>Dinophyceae</taxon>
        <taxon>Suessiales</taxon>
        <taxon>Symbiodiniaceae</taxon>
        <taxon>Symbiodinium</taxon>
    </lineage>
</organism>
<dbReference type="EMBL" id="CAJNDS010002156">
    <property type="protein sequence ID" value="CAE7354739.1"/>
    <property type="molecule type" value="Genomic_DNA"/>
</dbReference>
<protein>
    <submittedName>
        <fullName evidence="4">FAHD1 protein</fullName>
    </submittedName>
</protein>
<dbReference type="PANTHER" id="PTHR11820:SF7">
    <property type="entry name" value="ACYLPYRUVASE FAHD1, MITOCHONDRIAL"/>
    <property type="match status" value="1"/>
</dbReference>
<reference evidence="4" key="1">
    <citation type="submission" date="2021-02" db="EMBL/GenBank/DDBJ databases">
        <authorList>
            <person name="Dougan E. K."/>
            <person name="Rhodes N."/>
            <person name="Thang M."/>
            <person name="Chan C."/>
        </authorList>
    </citation>
    <scope>NUCLEOTIDE SEQUENCE</scope>
</reference>
<dbReference type="Pfam" id="PF01557">
    <property type="entry name" value="FAA_hydrolase"/>
    <property type="match status" value="1"/>
</dbReference>
<dbReference type="Gene3D" id="3.90.850.10">
    <property type="entry name" value="Fumarylacetoacetase-like, C-terminal domain"/>
    <property type="match status" value="1"/>
</dbReference>
<evidence type="ECO:0000259" key="3">
    <source>
        <dbReference type="Pfam" id="PF01557"/>
    </source>
</evidence>
<comment type="caution">
    <text evidence="4">The sequence shown here is derived from an EMBL/GenBank/DDBJ whole genome shotgun (WGS) entry which is preliminary data.</text>
</comment>
<dbReference type="Proteomes" id="UP000604046">
    <property type="component" value="Unassembled WGS sequence"/>
</dbReference>
<feature type="domain" description="Fumarylacetoacetase-like C-terminal" evidence="3">
    <location>
        <begin position="2"/>
        <end position="98"/>
    </location>
</feature>
<accession>A0A812PP29</accession>
<keyword evidence="2" id="KW-0479">Metal-binding</keyword>
<proteinExistence type="inferred from homology"/>
<dbReference type="InterPro" id="IPR036663">
    <property type="entry name" value="Fumarylacetoacetase_C_sf"/>
</dbReference>
<evidence type="ECO:0000256" key="2">
    <source>
        <dbReference type="ARBA" id="ARBA00022723"/>
    </source>
</evidence>
<gene>
    <name evidence="4" type="primary">FAHD1</name>
    <name evidence="4" type="ORF">SNAT2548_LOCUS18810</name>
</gene>
<dbReference type="AlphaFoldDB" id="A0A812PP29"/>
<keyword evidence="5" id="KW-1185">Reference proteome</keyword>
<comment type="similarity">
    <text evidence="1">Belongs to the FAH family.</text>
</comment>
<evidence type="ECO:0000256" key="1">
    <source>
        <dbReference type="ARBA" id="ARBA00010211"/>
    </source>
</evidence>